<dbReference type="Gene3D" id="3.90.550.10">
    <property type="entry name" value="Spore Coat Polysaccharide Biosynthesis Protein SpsA, Chain A"/>
    <property type="match status" value="1"/>
</dbReference>
<dbReference type="InterPro" id="IPR001173">
    <property type="entry name" value="Glyco_trans_2-like"/>
</dbReference>
<dbReference type="EMBL" id="FXUO01000002">
    <property type="protein sequence ID" value="SMP90906.1"/>
    <property type="molecule type" value="Genomic_DNA"/>
</dbReference>
<evidence type="ECO:0000313" key="2">
    <source>
        <dbReference type="EMBL" id="SMP90906.1"/>
    </source>
</evidence>
<dbReference type="RefSeq" id="WP_283415975.1">
    <property type="nucleotide sequence ID" value="NZ_FXUO01000002.1"/>
</dbReference>
<organism evidence="2 3">
    <name type="scientific">Epilithonimonas pallida</name>
    <dbReference type="NCBI Taxonomy" id="373671"/>
    <lineage>
        <taxon>Bacteria</taxon>
        <taxon>Pseudomonadati</taxon>
        <taxon>Bacteroidota</taxon>
        <taxon>Flavobacteriia</taxon>
        <taxon>Flavobacteriales</taxon>
        <taxon>Weeksellaceae</taxon>
        <taxon>Chryseobacterium group</taxon>
        <taxon>Epilithonimonas</taxon>
    </lineage>
</organism>
<reference evidence="2 3" key="1">
    <citation type="submission" date="2017-05" db="EMBL/GenBank/DDBJ databases">
        <authorList>
            <person name="Varghese N."/>
            <person name="Submissions S."/>
        </authorList>
    </citation>
    <scope>NUCLEOTIDE SEQUENCE [LARGE SCALE GENOMIC DNA]</scope>
    <source>
        <strain evidence="2 3">DSM 18015</strain>
    </source>
</reference>
<accession>A0ABY1R3C1</accession>
<dbReference type="CDD" id="cd00761">
    <property type="entry name" value="Glyco_tranf_GTA_type"/>
    <property type="match status" value="1"/>
</dbReference>
<feature type="domain" description="Glycosyltransferase 2-like" evidence="1">
    <location>
        <begin position="6"/>
        <end position="164"/>
    </location>
</feature>
<sequence>MTKFLTVFTPTFNRAYILSKLYNSLKNQSNKNFIWLIVDDGSSDETKTLVQMFHDENQIEIHYIFQENKGKHVAVNNGLRNTKTEFFCVIDSDDYLAVNAVDEMERLSHKIRNDDQIAGFTFIRFSDKTVFDKEKYGKREWIVSGRAKYDWEFPGEMIYCYKTKIHQQFYFPEFQGEKFCSESLIHRRIGRKYKILFTDKVLAFGDYLEDGLSNDFYKLLLKNPQGSLLNIKERFHDKLSQEERLNLAKTYWDIVSKTNRPFTEKFFGINPLLILRVVINKHKK</sequence>
<evidence type="ECO:0000259" key="1">
    <source>
        <dbReference type="Pfam" id="PF00535"/>
    </source>
</evidence>
<dbReference type="PANTHER" id="PTHR22916">
    <property type="entry name" value="GLYCOSYLTRANSFERASE"/>
    <property type="match status" value="1"/>
</dbReference>
<dbReference type="Pfam" id="PF00535">
    <property type="entry name" value="Glycos_transf_2"/>
    <property type="match status" value="1"/>
</dbReference>
<dbReference type="InterPro" id="IPR029044">
    <property type="entry name" value="Nucleotide-diphossugar_trans"/>
</dbReference>
<keyword evidence="3" id="KW-1185">Reference proteome</keyword>
<dbReference type="Proteomes" id="UP001158050">
    <property type="component" value="Unassembled WGS sequence"/>
</dbReference>
<gene>
    <name evidence="2" type="ORF">SAMN05421679_102493</name>
</gene>
<name>A0ABY1R3C1_9FLAO</name>
<evidence type="ECO:0000313" key="3">
    <source>
        <dbReference type="Proteomes" id="UP001158050"/>
    </source>
</evidence>
<proteinExistence type="predicted"/>
<comment type="caution">
    <text evidence="2">The sequence shown here is derived from an EMBL/GenBank/DDBJ whole genome shotgun (WGS) entry which is preliminary data.</text>
</comment>
<protein>
    <submittedName>
        <fullName evidence="2">Glycosyltransferase involved in cell wall bisynthesis</fullName>
    </submittedName>
</protein>
<dbReference type="SUPFAM" id="SSF53448">
    <property type="entry name" value="Nucleotide-diphospho-sugar transferases"/>
    <property type="match status" value="1"/>
</dbReference>
<dbReference type="PANTHER" id="PTHR22916:SF3">
    <property type="entry name" value="UDP-GLCNAC:BETAGAL BETA-1,3-N-ACETYLGLUCOSAMINYLTRANSFERASE-LIKE PROTEIN 1"/>
    <property type="match status" value="1"/>
</dbReference>